<proteinExistence type="predicted"/>
<dbReference type="InterPro" id="IPR047197">
    <property type="entry name" value="THYN1-like_EVE"/>
</dbReference>
<protein>
    <submittedName>
        <fullName evidence="3">EVE domain-containing protein</fullName>
    </submittedName>
</protein>
<keyword evidence="4" id="KW-1185">Reference proteome</keyword>
<dbReference type="Gene3D" id="3.10.590.10">
    <property type="entry name" value="ph1033 like domains"/>
    <property type="match status" value="1"/>
</dbReference>
<feature type="region of interest" description="Disordered" evidence="1">
    <location>
        <begin position="160"/>
        <end position="182"/>
    </location>
</feature>
<dbReference type="PANTHER" id="PTHR14087">
    <property type="entry name" value="THYMOCYTE NUCLEAR PROTEIN 1"/>
    <property type="match status" value="1"/>
</dbReference>
<dbReference type="CDD" id="cd21133">
    <property type="entry name" value="EVE"/>
    <property type="match status" value="1"/>
</dbReference>
<dbReference type="InterPro" id="IPR052181">
    <property type="entry name" value="5hmC_binding"/>
</dbReference>
<dbReference type="PANTHER" id="PTHR14087:SF7">
    <property type="entry name" value="THYMOCYTE NUCLEAR PROTEIN 1"/>
    <property type="match status" value="1"/>
</dbReference>
<evidence type="ECO:0000313" key="3">
    <source>
        <dbReference type="EMBL" id="TPW34589.1"/>
    </source>
</evidence>
<name>A0A506UMP3_9PROT</name>
<feature type="domain" description="EVE" evidence="2">
    <location>
        <begin position="12"/>
        <end position="154"/>
    </location>
</feature>
<reference evidence="3 4" key="1">
    <citation type="submission" date="2019-03" db="EMBL/GenBank/DDBJ databases">
        <title>The complete genome sequence of Neokomagataea sp. Jb2 NBRC113641.</title>
        <authorList>
            <person name="Chua K.-O."/>
            <person name="Chan K.-G."/>
            <person name="See-Too W.-S."/>
        </authorList>
    </citation>
    <scope>NUCLEOTIDE SEQUENCE [LARGE SCALE GENOMIC DNA]</scope>
    <source>
        <strain evidence="3 4">Jb2</strain>
    </source>
</reference>
<dbReference type="Pfam" id="PF01878">
    <property type="entry name" value="EVE"/>
    <property type="match status" value="1"/>
</dbReference>
<dbReference type="InterPro" id="IPR002740">
    <property type="entry name" value="EVE_domain"/>
</dbReference>
<dbReference type="SUPFAM" id="SSF88697">
    <property type="entry name" value="PUA domain-like"/>
    <property type="match status" value="1"/>
</dbReference>
<evidence type="ECO:0000256" key="1">
    <source>
        <dbReference type="SAM" id="MobiDB-lite"/>
    </source>
</evidence>
<gene>
    <name evidence="3" type="ORF">E3202_07460</name>
</gene>
<dbReference type="AlphaFoldDB" id="A0A506UMP3"/>
<dbReference type="EMBL" id="SORZ01000002">
    <property type="protein sequence ID" value="TPW34589.1"/>
    <property type="molecule type" value="Genomic_DNA"/>
</dbReference>
<evidence type="ECO:0000259" key="2">
    <source>
        <dbReference type="Pfam" id="PF01878"/>
    </source>
</evidence>
<accession>A0A506UMP3</accession>
<comment type="caution">
    <text evidence="3">The sequence shown here is derived from an EMBL/GenBank/DDBJ whole genome shotgun (WGS) entry which is preliminary data.</text>
</comment>
<evidence type="ECO:0000313" key="4">
    <source>
        <dbReference type="Proteomes" id="UP000315037"/>
    </source>
</evidence>
<organism evidence="3 4">
    <name type="scientific">Oecophyllibacter saccharovorans</name>
    <dbReference type="NCBI Taxonomy" id="2558360"/>
    <lineage>
        <taxon>Bacteria</taxon>
        <taxon>Pseudomonadati</taxon>
        <taxon>Pseudomonadota</taxon>
        <taxon>Alphaproteobacteria</taxon>
        <taxon>Acetobacterales</taxon>
        <taxon>Acetobacteraceae</taxon>
        <taxon>Oecophyllibacter</taxon>
    </lineage>
</organism>
<dbReference type="Proteomes" id="UP000315037">
    <property type="component" value="Unassembled WGS sequence"/>
</dbReference>
<sequence>MQKNHGQTRGRRFWLIKSEPGCFSWAEQCRNVVEPWTGVRNYQARNNLRAMAAGDLALFYHSVTEKRIMGVVEVVRTAYPDPTFSATPQGAKPARAGAANPWSCVDVKAAGGFSHPVTLGQIKQDPALAEMTLLKQSRLSVAPLRGEEFSHIVRLGDWSGLQGEGQGGPEKLISGISETGEE</sequence>
<dbReference type="InterPro" id="IPR015947">
    <property type="entry name" value="PUA-like_sf"/>
</dbReference>